<reference evidence="2 3" key="1">
    <citation type="submission" date="2019-02" db="EMBL/GenBank/DDBJ databases">
        <title>Deep-cultivation of Planctomycetes and their phenomic and genomic characterization uncovers novel biology.</title>
        <authorList>
            <person name="Wiegand S."/>
            <person name="Jogler M."/>
            <person name="Boedeker C."/>
            <person name="Pinto D."/>
            <person name="Vollmers J."/>
            <person name="Rivas-Marin E."/>
            <person name="Kohn T."/>
            <person name="Peeters S.H."/>
            <person name="Heuer A."/>
            <person name="Rast P."/>
            <person name="Oberbeckmann S."/>
            <person name="Bunk B."/>
            <person name="Jeske O."/>
            <person name="Meyerdierks A."/>
            <person name="Storesund J.E."/>
            <person name="Kallscheuer N."/>
            <person name="Luecker S."/>
            <person name="Lage O.M."/>
            <person name="Pohl T."/>
            <person name="Merkel B.J."/>
            <person name="Hornburger P."/>
            <person name="Mueller R.-W."/>
            <person name="Bruemmer F."/>
            <person name="Labrenz M."/>
            <person name="Spormann A.M."/>
            <person name="Op den Camp H."/>
            <person name="Overmann J."/>
            <person name="Amann R."/>
            <person name="Jetten M.S.M."/>
            <person name="Mascher T."/>
            <person name="Medema M.H."/>
            <person name="Devos D.P."/>
            <person name="Kaster A.-K."/>
            <person name="Ovreas L."/>
            <person name="Rohde M."/>
            <person name="Galperin M.Y."/>
            <person name="Jogler C."/>
        </authorList>
    </citation>
    <scope>NUCLEOTIDE SEQUENCE [LARGE SCALE GENOMIC DNA]</scope>
    <source>
        <strain evidence="2 3">HG15A2</strain>
    </source>
</reference>
<dbReference type="AlphaFoldDB" id="A0A517MUV0"/>
<feature type="domain" description="DUF1559" evidence="1">
    <location>
        <begin position="1"/>
        <end position="26"/>
    </location>
</feature>
<keyword evidence="3" id="KW-1185">Reference proteome</keyword>
<sequence>MHSDHPAGVNTLMADGSVNFFTDSLEGVIVTSICSRDGEELIDESQF</sequence>
<evidence type="ECO:0000259" key="1">
    <source>
        <dbReference type="Pfam" id="PF07596"/>
    </source>
</evidence>
<name>A0A517MUV0_9BACT</name>
<dbReference type="Proteomes" id="UP000319852">
    <property type="component" value="Chromosome"/>
</dbReference>
<protein>
    <recommendedName>
        <fullName evidence="1">DUF1559 domain-containing protein</fullName>
    </recommendedName>
</protein>
<proteinExistence type="predicted"/>
<evidence type="ECO:0000313" key="3">
    <source>
        <dbReference type="Proteomes" id="UP000319852"/>
    </source>
</evidence>
<dbReference type="EMBL" id="CP036263">
    <property type="protein sequence ID" value="QDS98655.1"/>
    <property type="molecule type" value="Genomic_DNA"/>
</dbReference>
<dbReference type="KEGG" id="amob:HG15A2_19360"/>
<dbReference type="InterPro" id="IPR011453">
    <property type="entry name" value="DUF1559"/>
</dbReference>
<dbReference type="NCBIfam" id="TIGR04294">
    <property type="entry name" value="pre_pil_HX9DG"/>
    <property type="match status" value="1"/>
</dbReference>
<dbReference type="InterPro" id="IPR027558">
    <property type="entry name" value="Pre_pil_HX9DG_C"/>
</dbReference>
<gene>
    <name evidence="2" type="ORF">HG15A2_19360</name>
</gene>
<dbReference type="Pfam" id="PF07596">
    <property type="entry name" value="SBP_bac_10"/>
    <property type="match status" value="1"/>
</dbReference>
<evidence type="ECO:0000313" key="2">
    <source>
        <dbReference type="EMBL" id="QDS98655.1"/>
    </source>
</evidence>
<organism evidence="2 3">
    <name type="scientific">Adhaeretor mobilis</name>
    <dbReference type="NCBI Taxonomy" id="1930276"/>
    <lineage>
        <taxon>Bacteria</taxon>
        <taxon>Pseudomonadati</taxon>
        <taxon>Planctomycetota</taxon>
        <taxon>Planctomycetia</taxon>
        <taxon>Pirellulales</taxon>
        <taxon>Lacipirellulaceae</taxon>
        <taxon>Adhaeretor</taxon>
    </lineage>
</organism>
<accession>A0A517MUV0</accession>